<feature type="transmembrane region" description="Helical" evidence="5">
    <location>
        <begin position="74"/>
        <end position="95"/>
    </location>
</feature>
<evidence type="ECO:0000313" key="7">
    <source>
        <dbReference type="Proteomes" id="UP000001070"/>
    </source>
</evidence>
<dbReference type="SUPFAM" id="SSF48652">
    <property type="entry name" value="Tetraspanin"/>
    <property type="match status" value="1"/>
</dbReference>
<evidence type="ECO:0000313" key="6">
    <source>
        <dbReference type="EMBL" id="EDV97042.1"/>
    </source>
</evidence>
<dbReference type="Pfam" id="PF00335">
    <property type="entry name" value="Tetraspanin"/>
    <property type="match status" value="1"/>
</dbReference>
<comment type="subcellular location">
    <subcellularLocation>
        <location evidence="1">Membrane</location>
        <topology evidence="1">Multi-pass membrane protein</topology>
    </subcellularLocation>
</comment>
<keyword evidence="3 5" id="KW-1133">Transmembrane helix</keyword>
<dbReference type="eggNOG" id="KOG3882">
    <property type="taxonomic scope" value="Eukaryota"/>
</dbReference>
<dbReference type="GO" id="GO:0016020">
    <property type="term" value="C:membrane"/>
    <property type="evidence" value="ECO:0007669"/>
    <property type="project" value="UniProtKB-SubCell"/>
</dbReference>
<dbReference type="InParanoid" id="B4J291"/>
<keyword evidence="4 5" id="KW-0472">Membrane</keyword>
<gene>
    <name evidence="6" type="primary">Dgri\GH14887</name>
    <name evidence="6" type="ORF">Dgri_GH14887</name>
</gene>
<dbReference type="FunCoup" id="B4J291">
    <property type="interactions" value="18"/>
</dbReference>
<dbReference type="InterPro" id="IPR008952">
    <property type="entry name" value="Tetraspanin_EC2_sf"/>
</dbReference>
<evidence type="ECO:0000256" key="1">
    <source>
        <dbReference type="ARBA" id="ARBA00004141"/>
    </source>
</evidence>
<dbReference type="OMA" id="WNCLFRS"/>
<dbReference type="CDD" id="cd03127">
    <property type="entry name" value="tetraspanin_LEL"/>
    <property type="match status" value="1"/>
</dbReference>
<evidence type="ECO:0000256" key="3">
    <source>
        <dbReference type="ARBA" id="ARBA00022989"/>
    </source>
</evidence>
<proteinExistence type="predicted"/>
<dbReference type="Proteomes" id="UP000001070">
    <property type="component" value="Unassembled WGS sequence"/>
</dbReference>
<protein>
    <submittedName>
        <fullName evidence="6">GH14887</fullName>
    </submittedName>
</protein>
<feature type="transmembrane region" description="Helical" evidence="5">
    <location>
        <begin position="46"/>
        <end position="67"/>
    </location>
</feature>
<keyword evidence="2 5" id="KW-0812">Transmembrane</keyword>
<sequence>MGLAEDGAGRLGAVRDICNITDIVHHAQIIYCYWDYTGAEFIKFEVAVLITNIGMIPILIIGTLLVFKQNIKQLRSYLTILFLLSWLQMLLIIALTQRFPLTHIVHSKWMDQKSIAKYESQYNCCGRFGPDDYILRTGRVPNSCLVDTTNSESREIHTTGCLAKDDVDADIISYELITSLFQNDQLYG</sequence>
<dbReference type="PhylomeDB" id="B4J291"/>
<organism evidence="7">
    <name type="scientific">Drosophila grimshawi</name>
    <name type="common">Hawaiian fruit fly</name>
    <name type="synonym">Idiomyia grimshawi</name>
    <dbReference type="NCBI Taxonomy" id="7222"/>
    <lineage>
        <taxon>Eukaryota</taxon>
        <taxon>Metazoa</taxon>
        <taxon>Ecdysozoa</taxon>
        <taxon>Arthropoda</taxon>
        <taxon>Hexapoda</taxon>
        <taxon>Insecta</taxon>
        <taxon>Pterygota</taxon>
        <taxon>Neoptera</taxon>
        <taxon>Endopterygota</taxon>
        <taxon>Diptera</taxon>
        <taxon>Brachycera</taxon>
        <taxon>Muscomorpha</taxon>
        <taxon>Ephydroidea</taxon>
        <taxon>Drosophilidae</taxon>
        <taxon>Drosophila</taxon>
        <taxon>Hawaiian Drosophila</taxon>
    </lineage>
</organism>
<dbReference type="EMBL" id="CH916366">
    <property type="protein sequence ID" value="EDV97042.1"/>
    <property type="molecule type" value="Genomic_DNA"/>
</dbReference>
<dbReference type="OrthoDB" id="6239677at2759"/>
<evidence type="ECO:0000256" key="4">
    <source>
        <dbReference type="ARBA" id="ARBA00023136"/>
    </source>
</evidence>
<evidence type="ECO:0000256" key="5">
    <source>
        <dbReference type="SAM" id="Phobius"/>
    </source>
</evidence>
<reference evidence="6 7" key="1">
    <citation type="journal article" date="2007" name="Nature">
        <title>Evolution of genes and genomes on the Drosophila phylogeny.</title>
        <authorList>
            <consortium name="Drosophila 12 Genomes Consortium"/>
            <person name="Clark A.G."/>
            <person name="Eisen M.B."/>
            <person name="Smith D.R."/>
            <person name="Bergman C.M."/>
            <person name="Oliver B."/>
            <person name="Markow T.A."/>
            <person name="Kaufman T.C."/>
            <person name="Kellis M."/>
            <person name="Gelbart W."/>
            <person name="Iyer V.N."/>
            <person name="Pollard D.A."/>
            <person name="Sackton T.B."/>
            <person name="Larracuente A.M."/>
            <person name="Singh N.D."/>
            <person name="Abad J.P."/>
            <person name="Abt D.N."/>
            <person name="Adryan B."/>
            <person name="Aguade M."/>
            <person name="Akashi H."/>
            <person name="Anderson W.W."/>
            <person name="Aquadro C.F."/>
            <person name="Ardell D.H."/>
            <person name="Arguello R."/>
            <person name="Artieri C.G."/>
            <person name="Barbash D.A."/>
            <person name="Barker D."/>
            <person name="Barsanti P."/>
            <person name="Batterham P."/>
            <person name="Batzoglou S."/>
            <person name="Begun D."/>
            <person name="Bhutkar A."/>
            <person name="Blanco E."/>
            <person name="Bosak S.A."/>
            <person name="Bradley R.K."/>
            <person name="Brand A.D."/>
            <person name="Brent M.R."/>
            <person name="Brooks A.N."/>
            <person name="Brown R.H."/>
            <person name="Butlin R.K."/>
            <person name="Caggese C."/>
            <person name="Calvi B.R."/>
            <person name="Bernardo de Carvalho A."/>
            <person name="Caspi A."/>
            <person name="Castrezana S."/>
            <person name="Celniker S.E."/>
            <person name="Chang J.L."/>
            <person name="Chapple C."/>
            <person name="Chatterji S."/>
            <person name="Chinwalla A."/>
            <person name="Civetta A."/>
            <person name="Clifton S.W."/>
            <person name="Comeron J.M."/>
            <person name="Costello J.C."/>
            <person name="Coyne J.A."/>
            <person name="Daub J."/>
            <person name="David R.G."/>
            <person name="Delcher A.L."/>
            <person name="Delehaunty K."/>
            <person name="Do C.B."/>
            <person name="Ebling H."/>
            <person name="Edwards K."/>
            <person name="Eickbush T."/>
            <person name="Evans J.D."/>
            <person name="Filipski A."/>
            <person name="Findeiss S."/>
            <person name="Freyhult E."/>
            <person name="Fulton L."/>
            <person name="Fulton R."/>
            <person name="Garcia A.C."/>
            <person name="Gardiner A."/>
            <person name="Garfield D.A."/>
            <person name="Garvin B.E."/>
            <person name="Gibson G."/>
            <person name="Gilbert D."/>
            <person name="Gnerre S."/>
            <person name="Godfrey J."/>
            <person name="Good R."/>
            <person name="Gotea V."/>
            <person name="Gravely B."/>
            <person name="Greenberg A.J."/>
            <person name="Griffiths-Jones S."/>
            <person name="Gross S."/>
            <person name="Guigo R."/>
            <person name="Gustafson E.A."/>
            <person name="Haerty W."/>
            <person name="Hahn M.W."/>
            <person name="Halligan D.L."/>
            <person name="Halpern A.L."/>
            <person name="Halter G.M."/>
            <person name="Han M.V."/>
            <person name="Heger A."/>
            <person name="Hillier L."/>
            <person name="Hinrichs A.S."/>
            <person name="Holmes I."/>
            <person name="Hoskins R.A."/>
            <person name="Hubisz M.J."/>
            <person name="Hultmark D."/>
            <person name="Huntley M.A."/>
            <person name="Jaffe D.B."/>
            <person name="Jagadeeshan S."/>
            <person name="Jeck W.R."/>
            <person name="Johnson J."/>
            <person name="Jones C.D."/>
            <person name="Jordan W.C."/>
            <person name="Karpen G.H."/>
            <person name="Kataoka E."/>
            <person name="Keightley P.D."/>
            <person name="Kheradpour P."/>
            <person name="Kirkness E.F."/>
            <person name="Koerich L.B."/>
            <person name="Kristiansen K."/>
            <person name="Kudrna D."/>
            <person name="Kulathinal R.J."/>
            <person name="Kumar S."/>
            <person name="Kwok R."/>
            <person name="Lander E."/>
            <person name="Langley C.H."/>
            <person name="Lapoint R."/>
            <person name="Lazzaro B.P."/>
            <person name="Lee S.J."/>
            <person name="Levesque L."/>
            <person name="Li R."/>
            <person name="Lin C.F."/>
            <person name="Lin M.F."/>
            <person name="Lindblad-Toh K."/>
            <person name="Llopart A."/>
            <person name="Long M."/>
            <person name="Low L."/>
            <person name="Lozovsky E."/>
            <person name="Lu J."/>
            <person name="Luo M."/>
            <person name="Machado C.A."/>
            <person name="Makalowski W."/>
            <person name="Marzo M."/>
            <person name="Matsuda M."/>
            <person name="Matzkin L."/>
            <person name="McAllister B."/>
            <person name="McBride C.S."/>
            <person name="McKernan B."/>
            <person name="McKernan K."/>
            <person name="Mendez-Lago M."/>
            <person name="Minx P."/>
            <person name="Mollenhauer M.U."/>
            <person name="Montooth K."/>
            <person name="Mount S.M."/>
            <person name="Mu X."/>
            <person name="Myers E."/>
            <person name="Negre B."/>
            <person name="Newfeld S."/>
            <person name="Nielsen R."/>
            <person name="Noor M.A."/>
            <person name="O'Grady P."/>
            <person name="Pachter L."/>
            <person name="Papaceit M."/>
            <person name="Parisi M.J."/>
            <person name="Parisi M."/>
            <person name="Parts L."/>
            <person name="Pedersen J.S."/>
            <person name="Pesole G."/>
            <person name="Phillippy A.M."/>
            <person name="Ponting C.P."/>
            <person name="Pop M."/>
            <person name="Porcelli D."/>
            <person name="Powell J.R."/>
            <person name="Prohaska S."/>
            <person name="Pruitt K."/>
            <person name="Puig M."/>
            <person name="Quesneville H."/>
            <person name="Ram K.R."/>
            <person name="Rand D."/>
            <person name="Rasmussen M.D."/>
            <person name="Reed L.K."/>
            <person name="Reenan R."/>
            <person name="Reily A."/>
            <person name="Remington K.A."/>
            <person name="Rieger T.T."/>
            <person name="Ritchie M.G."/>
            <person name="Robin C."/>
            <person name="Rogers Y.H."/>
            <person name="Rohde C."/>
            <person name="Rozas J."/>
            <person name="Rubenfield M.J."/>
            <person name="Ruiz A."/>
            <person name="Russo S."/>
            <person name="Salzberg S.L."/>
            <person name="Sanchez-Gracia A."/>
            <person name="Saranga D.J."/>
            <person name="Sato H."/>
            <person name="Schaeffer S.W."/>
            <person name="Schatz M.C."/>
            <person name="Schlenke T."/>
            <person name="Schwartz R."/>
            <person name="Segarra C."/>
            <person name="Singh R.S."/>
            <person name="Sirot L."/>
            <person name="Sirota M."/>
            <person name="Sisneros N.B."/>
            <person name="Smith C.D."/>
            <person name="Smith T.F."/>
            <person name="Spieth J."/>
            <person name="Stage D.E."/>
            <person name="Stark A."/>
            <person name="Stephan W."/>
            <person name="Strausberg R.L."/>
            <person name="Strempel S."/>
            <person name="Sturgill D."/>
            <person name="Sutton G."/>
            <person name="Sutton G.G."/>
            <person name="Tao W."/>
            <person name="Teichmann S."/>
            <person name="Tobari Y.N."/>
            <person name="Tomimura Y."/>
            <person name="Tsolas J.M."/>
            <person name="Valente V.L."/>
            <person name="Venter E."/>
            <person name="Venter J.C."/>
            <person name="Vicario S."/>
            <person name="Vieira F.G."/>
            <person name="Vilella A.J."/>
            <person name="Villasante A."/>
            <person name="Walenz B."/>
            <person name="Wang J."/>
            <person name="Wasserman M."/>
            <person name="Watts T."/>
            <person name="Wilson D."/>
            <person name="Wilson R.K."/>
            <person name="Wing R.A."/>
            <person name="Wolfner M.F."/>
            <person name="Wong A."/>
            <person name="Wong G.K."/>
            <person name="Wu C.I."/>
            <person name="Wu G."/>
            <person name="Yamamoto D."/>
            <person name="Yang H.P."/>
            <person name="Yang S.P."/>
            <person name="Yorke J.A."/>
            <person name="Yoshida K."/>
            <person name="Zdobnov E."/>
            <person name="Zhang P."/>
            <person name="Zhang Y."/>
            <person name="Zimin A.V."/>
            <person name="Baldwin J."/>
            <person name="Abdouelleil A."/>
            <person name="Abdulkadir J."/>
            <person name="Abebe A."/>
            <person name="Abera B."/>
            <person name="Abreu J."/>
            <person name="Acer S.C."/>
            <person name="Aftuck L."/>
            <person name="Alexander A."/>
            <person name="An P."/>
            <person name="Anderson E."/>
            <person name="Anderson S."/>
            <person name="Arachi H."/>
            <person name="Azer M."/>
            <person name="Bachantsang P."/>
            <person name="Barry A."/>
            <person name="Bayul T."/>
            <person name="Berlin A."/>
            <person name="Bessette D."/>
            <person name="Bloom T."/>
            <person name="Blye J."/>
            <person name="Boguslavskiy L."/>
            <person name="Bonnet C."/>
            <person name="Boukhgalter B."/>
            <person name="Bourzgui I."/>
            <person name="Brown A."/>
            <person name="Cahill P."/>
            <person name="Channer S."/>
            <person name="Cheshatsang Y."/>
            <person name="Chuda L."/>
            <person name="Citroen M."/>
            <person name="Collymore A."/>
            <person name="Cooke P."/>
            <person name="Costello M."/>
            <person name="D'Aco K."/>
            <person name="Daza R."/>
            <person name="De Haan G."/>
            <person name="DeGray S."/>
            <person name="DeMaso C."/>
            <person name="Dhargay N."/>
            <person name="Dooley K."/>
            <person name="Dooley E."/>
            <person name="Doricent M."/>
            <person name="Dorje P."/>
            <person name="Dorjee K."/>
            <person name="Dupes A."/>
            <person name="Elong R."/>
            <person name="Falk J."/>
            <person name="Farina A."/>
            <person name="Faro S."/>
            <person name="Ferguson D."/>
            <person name="Fisher S."/>
            <person name="Foley C.D."/>
            <person name="Franke A."/>
            <person name="Friedrich D."/>
            <person name="Gadbois L."/>
            <person name="Gearin G."/>
            <person name="Gearin C.R."/>
            <person name="Giannoukos G."/>
            <person name="Goode T."/>
            <person name="Graham J."/>
            <person name="Grandbois E."/>
            <person name="Grewal S."/>
            <person name="Gyaltsen K."/>
            <person name="Hafez N."/>
            <person name="Hagos B."/>
            <person name="Hall J."/>
            <person name="Henson C."/>
            <person name="Hollinger A."/>
            <person name="Honan T."/>
            <person name="Huard M.D."/>
            <person name="Hughes L."/>
            <person name="Hurhula B."/>
            <person name="Husby M.E."/>
            <person name="Kamat A."/>
            <person name="Kanga B."/>
            <person name="Kashin S."/>
            <person name="Khazanovich D."/>
            <person name="Kisner P."/>
            <person name="Lance K."/>
            <person name="Lara M."/>
            <person name="Lee W."/>
            <person name="Lennon N."/>
            <person name="Letendre F."/>
            <person name="LeVine R."/>
            <person name="Lipovsky A."/>
            <person name="Liu X."/>
            <person name="Liu J."/>
            <person name="Liu S."/>
            <person name="Lokyitsang T."/>
            <person name="Lokyitsang Y."/>
            <person name="Lubonja R."/>
            <person name="Lui A."/>
            <person name="MacDonald P."/>
            <person name="Magnisalis V."/>
            <person name="Maru K."/>
            <person name="Matthews C."/>
            <person name="McCusker W."/>
            <person name="McDonough S."/>
            <person name="Mehta T."/>
            <person name="Meldrim J."/>
            <person name="Meneus L."/>
            <person name="Mihai O."/>
            <person name="Mihalev A."/>
            <person name="Mihova T."/>
            <person name="Mittelman R."/>
            <person name="Mlenga V."/>
            <person name="Montmayeur A."/>
            <person name="Mulrain L."/>
            <person name="Navidi A."/>
            <person name="Naylor J."/>
            <person name="Negash T."/>
            <person name="Nguyen T."/>
            <person name="Nguyen N."/>
            <person name="Nicol R."/>
            <person name="Norbu C."/>
            <person name="Norbu N."/>
            <person name="Novod N."/>
            <person name="O'Neill B."/>
            <person name="Osman S."/>
            <person name="Markiewicz E."/>
            <person name="Oyono O.L."/>
            <person name="Patti C."/>
            <person name="Phunkhang P."/>
            <person name="Pierre F."/>
            <person name="Priest M."/>
            <person name="Raghuraman S."/>
            <person name="Rege F."/>
            <person name="Reyes R."/>
            <person name="Rise C."/>
            <person name="Rogov P."/>
            <person name="Ross K."/>
            <person name="Ryan E."/>
            <person name="Settipalli S."/>
            <person name="Shea T."/>
            <person name="Sherpa N."/>
            <person name="Shi L."/>
            <person name="Shih D."/>
            <person name="Sparrow T."/>
            <person name="Spaulding J."/>
            <person name="Stalker J."/>
            <person name="Stange-Thomann N."/>
            <person name="Stavropoulos S."/>
            <person name="Stone C."/>
            <person name="Strader C."/>
            <person name="Tesfaye S."/>
            <person name="Thomson T."/>
            <person name="Thoulutsang Y."/>
            <person name="Thoulutsang D."/>
            <person name="Topham K."/>
            <person name="Topping I."/>
            <person name="Tsamla T."/>
            <person name="Vassiliev H."/>
            <person name="Vo A."/>
            <person name="Wangchuk T."/>
            <person name="Wangdi T."/>
            <person name="Weiand M."/>
            <person name="Wilkinson J."/>
            <person name="Wilson A."/>
            <person name="Yadav S."/>
            <person name="Young G."/>
            <person name="Yu Q."/>
            <person name="Zembek L."/>
            <person name="Zhong D."/>
            <person name="Zimmer A."/>
            <person name="Zwirko Z."/>
            <person name="Jaffe D.B."/>
            <person name="Alvarez P."/>
            <person name="Brockman W."/>
            <person name="Butler J."/>
            <person name="Chin C."/>
            <person name="Gnerre S."/>
            <person name="Grabherr M."/>
            <person name="Kleber M."/>
            <person name="Mauceli E."/>
            <person name="MacCallum I."/>
        </authorList>
    </citation>
    <scope>NUCLEOTIDE SEQUENCE [LARGE SCALE GENOMIC DNA]</scope>
    <source>
        <strain evidence="7">Tucson 15287-2541.00</strain>
    </source>
</reference>
<keyword evidence="7" id="KW-1185">Reference proteome</keyword>
<evidence type="ECO:0000256" key="2">
    <source>
        <dbReference type="ARBA" id="ARBA00022692"/>
    </source>
</evidence>
<dbReference type="HOGENOM" id="CLU_103483_0_0_1"/>
<name>B4J291_DROGR</name>
<dbReference type="InterPro" id="IPR018499">
    <property type="entry name" value="Tetraspanin/Peripherin"/>
</dbReference>
<accession>B4J291</accession>
<dbReference type="AlphaFoldDB" id="B4J291"/>
<dbReference type="Gene3D" id="1.10.1450.10">
    <property type="entry name" value="Tetraspanin"/>
    <property type="match status" value="1"/>
</dbReference>